<dbReference type="Gene3D" id="2.40.30.10">
    <property type="entry name" value="Translation factors"/>
    <property type="match status" value="1"/>
</dbReference>
<dbReference type="InterPro" id="IPR004792">
    <property type="entry name" value="BaiN-like"/>
</dbReference>
<evidence type="ECO:0000256" key="1">
    <source>
        <dbReference type="ARBA" id="ARBA00001974"/>
    </source>
</evidence>
<comment type="cofactor">
    <cofactor evidence="1">
        <name>FAD</name>
        <dbReference type="ChEBI" id="CHEBI:57692"/>
    </cofactor>
</comment>
<evidence type="ECO:0000256" key="3">
    <source>
        <dbReference type="ARBA" id="ARBA00022827"/>
    </source>
</evidence>
<evidence type="ECO:0000313" key="7">
    <source>
        <dbReference type="Proteomes" id="UP001430796"/>
    </source>
</evidence>
<dbReference type="InterPro" id="IPR055178">
    <property type="entry name" value="RsdA/BaiN/AoA(So)-like_dom"/>
</dbReference>
<dbReference type="Pfam" id="PF03486">
    <property type="entry name" value="HI0933_like"/>
    <property type="match status" value="1"/>
</dbReference>
<evidence type="ECO:0000259" key="4">
    <source>
        <dbReference type="Pfam" id="PF03486"/>
    </source>
</evidence>
<evidence type="ECO:0000313" key="6">
    <source>
        <dbReference type="EMBL" id="MCF7220663.1"/>
    </source>
</evidence>
<evidence type="ECO:0000256" key="2">
    <source>
        <dbReference type="ARBA" id="ARBA00022630"/>
    </source>
</evidence>
<dbReference type="SUPFAM" id="SSF51905">
    <property type="entry name" value="FAD/NAD(P)-binding domain"/>
    <property type="match status" value="1"/>
</dbReference>
<dbReference type="InterPro" id="IPR057661">
    <property type="entry name" value="RsdA/BaiN/AoA(So)_Rossmann"/>
</dbReference>
<dbReference type="PANTHER" id="PTHR42887">
    <property type="entry name" value="OS12G0638800 PROTEIN"/>
    <property type="match status" value="1"/>
</dbReference>
<comment type="caution">
    <text evidence="6">The sequence shown here is derived from an EMBL/GenBank/DDBJ whole genome shotgun (WGS) entry which is preliminary data.</text>
</comment>
<dbReference type="InterPro" id="IPR036188">
    <property type="entry name" value="FAD/NAD-bd_sf"/>
</dbReference>
<dbReference type="Pfam" id="PF22780">
    <property type="entry name" value="HI0933_like_1st"/>
    <property type="match status" value="1"/>
</dbReference>
<dbReference type="RefSeq" id="WP_237053017.1">
    <property type="nucleotide sequence ID" value="NZ_JAKJPO010000001.1"/>
</dbReference>
<sequence>MLPVPSSLPGLAVIGGGPAGLMAAEAARAADVEVDLFEAKGSVGRKFLIAGKGGLNLTHGEPRPRFDTRYRERAAAVGRWLDDFDAEALRAWARGLGVDTYVGSSGRVFPDDRKAAPLLRGWVRRLREQGVRFHVQHRWLGWSDAGALRFETPDGETAHHASATVLAMGGGSWPQLGSDGGWVDALRGRGIDVAPLEPANCGFDIGWSAHLARHAGAPLKPVVAHWRDDEGEHALQGECVLTATGIEGSLVYALSAGLREAIARDGGAGLELDLAPGRTLERLRDELARPRGKRSRTEHLRRASGLCAAKAALVVEVLGPGMLDDAARLAATIKRLPLRLRRPRPIAEAISSAGGVRLEGLDDTLMLRFPPGHAPSGVFCAGEMLDWEAPTGGYLLQACFASGLKAGRGAVAWLQQF</sequence>
<keyword evidence="7" id="KW-1185">Reference proteome</keyword>
<dbReference type="EMBL" id="JAKJPO010000001">
    <property type="protein sequence ID" value="MCF7220663.1"/>
    <property type="molecule type" value="Genomic_DNA"/>
</dbReference>
<dbReference type="PANTHER" id="PTHR42887:SF1">
    <property type="entry name" value="BLR3961 PROTEIN"/>
    <property type="match status" value="1"/>
</dbReference>
<protein>
    <submittedName>
        <fullName evidence="6">TIGR03862 family flavoprotein</fullName>
    </submittedName>
</protein>
<organism evidence="6 7">
    <name type="scientific">Marilutibacter chinensis</name>
    <dbReference type="NCBI Taxonomy" id="2912247"/>
    <lineage>
        <taxon>Bacteria</taxon>
        <taxon>Pseudomonadati</taxon>
        <taxon>Pseudomonadota</taxon>
        <taxon>Gammaproteobacteria</taxon>
        <taxon>Lysobacterales</taxon>
        <taxon>Lysobacteraceae</taxon>
        <taxon>Marilutibacter</taxon>
    </lineage>
</organism>
<keyword evidence="2" id="KW-0285">Flavoprotein</keyword>
<keyword evidence="3" id="KW-0274">FAD</keyword>
<dbReference type="InterPro" id="IPR022460">
    <property type="entry name" value="Flavoprotein_PP4765"/>
</dbReference>
<gene>
    <name evidence="6" type="ORF">L3V18_02505</name>
</gene>
<dbReference type="NCBIfam" id="TIGR03862">
    <property type="entry name" value="flavo_PP4765"/>
    <property type="match status" value="1"/>
</dbReference>
<dbReference type="InterPro" id="IPR023166">
    <property type="entry name" value="BaiN-like_dom_sf"/>
</dbReference>
<name>A0ABS9HPX3_9GAMM</name>
<dbReference type="Gene3D" id="1.10.8.260">
    <property type="entry name" value="HI0933 insert domain-like"/>
    <property type="match status" value="1"/>
</dbReference>
<dbReference type="NCBIfam" id="TIGR00275">
    <property type="entry name" value="aminoacetone oxidase family FAD-binding enzyme"/>
    <property type="match status" value="1"/>
</dbReference>
<feature type="domain" description="RsdA/BaiN/AoA(So)-like Rossmann fold-like" evidence="4">
    <location>
        <begin position="11"/>
        <end position="408"/>
    </location>
</feature>
<reference evidence="6" key="2">
    <citation type="submission" date="2022-01" db="EMBL/GenBank/DDBJ databases">
        <authorList>
            <person name="Zhou L.Y."/>
        </authorList>
    </citation>
    <scope>NUCLEOTIDE SEQUENCE</scope>
    <source>
        <strain evidence="6">TLK-CK17</strain>
    </source>
</reference>
<dbReference type="Gene3D" id="3.50.50.60">
    <property type="entry name" value="FAD/NAD(P)-binding domain"/>
    <property type="match status" value="1"/>
</dbReference>
<reference evidence="6" key="1">
    <citation type="submission" date="2022-01" db="EMBL/GenBank/DDBJ databases">
        <title>Lysobacter chinensis sp. nov., a bacterium isolated from cow dung compost.</title>
        <authorList>
            <person name="Liu Y."/>
        </authorList>
    </citation>
    <scope>NUCLEOTIDE SEQUENCE</scope>
    <source>
        <strain evidence="6">TLK-CK17</strain>
    </source>
</reference>
<dbReference type="SUPFAM" id="SSF160996">
    <property type="entry name" value="HI0933 insert domain-like"/>
    <property type="match status" value="1"/>
</dbReference>
<feature type="domain" description="RsdA/BaiN/AoA(So)-like insert" evidence="5">
    <location>
        <begin position="197"/>
        <end position="351"/>
    </location>
</feature>
<evidence type="ECO:0000259" key="5">
    <source>
        <dbReference type="Pfam" id="PF22780"/>
    </source>
</evidence>
<proteinExistence type="predicted"/>
<accession>A0ABS9HPX3</accession>
<dbReference type="Proteomes" id="UP001430796">
    <property type="component" value="Unassembled WGS sequence"/>
</dbReference>